<evidence type="ECO:0000313" key="2">
    <source>
        <dbReference type="Proteomes" id="UP000561066"/>
    </source>
</evidence>
<comment type="caution">
    <text evidence="1">The sequence shown here is derived from an EMBL/GenBank/DDBJ whole genome shotgun (WGS) entry which is preliminary data.</text>
</comment>
<keyword evidence="2" id="KW-1185">Reference proteome</keyword>
<dbReference type="SUPFAM" id="SSF56059">
    <property type="entry name" value="Glutathione synthetase ATP-binding domain-like"/>
    <property type="match status" value="1"/>
</dbReference>
<gene>
    <name evidence="1" type="ORF">HLH21_05195</name>
</gene>
<dbReference type="Proteomes" id="UP000561066">
    <property type="component" value="Unassembled WGS sequence"/>
</dbReference>
<evidence type="ECO:0008006" key="3">
    <source>
        <dbReference type="Google" id="ProtNLM"/>
    </source>
</evidence>
<protein>
    <recommendedName>
        <fullName evidence="3">ATP-grasp domain-containing protein</fullName>
    </recommendedName>
</protein>
<dbReference type="EMBL" id="JABEQH010000005">
    <property type="protein sequence ID" value="MBB2175323.1"/>
    <property type="molecule type" value="Genomic_DNA"/>
</dbReference>
<sequence>MQRISILALRLRSDLQICDRIGIAPLVRAAMQGRDISSIHETLKARRNEPGAAMDLAVIEQISGNRALGLQIQDEALAQCQCYRISGAPAHPRMRVLALAAPLDIGGNTPIEFLVSGSDIELIVLYVLPGRPVEDLIPDHDIAIVTISDDEQTAECLAQLGSLAGRWPRPFLNLPDRIRQTDRDRLYLLLQDVKGLHINPTERVSRAELLALGSGSSPSDAMPFPLIARPVGSHAGKGLERLTQARDVEAYMENQDGAEFFLSPFTDYSNTDGLFRKYRIVFVNGRAFACHMAISDQWAIWYLNADMHASAEKRVEEERFMTHFDTEFGLRHQEALTELARRLALDYFVMDCAETQDGKLLVFEAGVSMIVHDMDPVELFPYKLPQMRKLFSAFTDMLDRHVADGVRQGAPDRV</sequence>
<organism evidence="1 2">
    <name type="scientific">Gluconacetobacter johannae</name>
    <dbReference type="NCBI Taxonomy" id="112140"/>
    <lineage>
        <taxon>Bacteria</taxon>
        <taxon>Pseudomonadati</taxon>
        <taxon>Pseudomonadota</taxon>
        <taxon>Alphaproteobacteria</taxon>
        <taxon>Acetobacterales</taxon>
        <taxon>Acetobacteraceae</taxon>
        <taxon>Gluconacetobacter</taxon>
    </lineage>
</organism>
<accession>A0A7W4J5V4</accession>
<evidence type="ECO:0000313" key="1">
    <source>
        <dbReference type="EMBL" id="MBB2175323.1"/>
    </source>
</evidence>
<dbReference type="AlphaFoldDB" id="A0A7W4J5V4"/>
<reference evidence="1 2" key="1">
    <citation type="submission" date="2020-04" db="EMBL/GenBank/DDBJ databases">
        <title>Description of novel Gluconacetobacter.</title>
        <authorList>
            <person name="Sombolestani A."/>
        </authorList>
    </citation>
    <scope>NUCLEOTIDE SEQUENCE [LARGE SCALE GENOMIC DNA]</scope>
    <source>
        <strain evidence="1 2">LMG 21312</strain>
    </source>
</reference>
<proteinExistence type="predicted"/>
<name>A0A7W4J5V4_9PROT</name>